<feature type="region of interest" description="Disordered" evidence="2">
    <location>
        <begin position="1"/>
        <end position="22"/>
    </location>
</feature>
<keyword evidence="1" id="KW-0175">Coiled coil</keyword>
<reference evidence="4" key="1">
    <citation type="journal article" date="2017" name="bioRxiv">
        <title>Comparative analysis of the genomes of Stylophora pistillata and Acropora digitifera provides evidence for extensive differences between species of corals.</title>
        <authorList>
            <person name="Voolstra C.R."/>
            <person name="Li Y."/>
            <person name="Liew Y.J."/>
            <person name="Baumgarten S."/>
            <person name="Zoccola D."/>
            <person name="Flot J.-F."/>
            <person name="Tambutte S."/>
            <person name="Allemand D."/>
            <person name="Aranda M."/>
        </authorList>
    </citation>
    <scope>NUCLEOTIDE SEQUENCE [LARGE SCALE GENOMIC DNA]</scope>
</reference>
<evidence type="ECO:0000256" key="2">
    <source>
        <dbReference type="SAM" id="MobiDB-lite"/>
    </source>
</evidence>
<accession>A0A2B4SQ08</accession>
<gene>
    <name evidence="3" type="ORF">AWC38_SpisGene3986</name>
</gene>
<evidence type="ECO:0000313" key="3">
    <source>
        <dbReference type="EMBL" id="PFX31199.1"/>
    </source>
</evidence>
<protein>
    <submittedName>
        <fullName evidence="3">Uncharacterized protein</fullName>
    </submittedName>
</protein>
<feature type="coiled-coil region" evidence="1">
    <location>
        <begin position="735"/>
        <end position="762"/>
    </location>
</feature>
<dbReference type="InterPro" id="IPR010281">
    <property type="entry name" value="DUF885"/>
</dbReference>
<dbReference type="PANTHER" id="PTHR33361">
    <property type="entry name" value="GLR0591 PROTEIN"/>
    <property type="match status" value="1"/>
</dbReference>
<evidence type="ECO:0000256" key="1">
    <source>
        <dbReference type="SAM" id="Coils"/>
    </source>
</evidence>
<dbReference type="Proteomes" id="UP000225706">
    <property type="component" value="Unassembled WGS sequence"/>
</dbReference>
<sequence length="1349" mass="156628">MSPKSPENIRNHFQPYDPSPNSIKRRTDEAMALYGELKALKIDKKLLKLRERKAVHMASAILLNNYGWSPYNKDYYSGDWLLGPNLLCWEPVCSVFQNLNSALPHFKPTKVADLETLRGLIEKYSAIFDRYVENWKLGVRTGYVRPFKACKVGVHVLKNQNYKGMETDEGIYDQEFAKTLLKSSFFGSLTKAMKDAWTAKHQKTVEEYFKDSILQNIGVPVTRMIKYLENEYLCNCPNQEEVLSGLGTLPLRYFRKEKTLQKLPNGRRLSGARTYQRLVRFFTTMDVSPAQFRTKAVGRLSELYRKVVNLAKLYTKEQDKNVAISKFKKVLRNSDQWFNSQAFPSSESGDDAFVKCHDTASAQAHCPERWKALQSWIKNTYNVMKTKVKPVINPLFHSSGHKKTVPACSLEVTGDFHPFVSYHAFGVGSKDCTDKSKQYLPFFMDNFGPKWTEYTTTAHEQLPGHQLEVQSYTEYFQDCCKDPIHWLGASNFFPGFTEGWTTYIEYELLPRDSNLYSDTSDKEVLLQKYGMLYYQILAALRIIVDIDLNYYKKTTSNALHLYKLYAWEHDTDLAQKDILRSQALPGFVASYVFGQMEISRVRSIAERGLGRDFNLKDFHYEVLRQGEYPLGYLEEHIRNYIASINALRFPPQKVQDGDGYIKDVILLFSSEASSDTSSCQPSAEATRSKLTELLAEIQQTFFYQLHPEKISGMVEVTPELIREHFQPFDPSPEAMKRRTDKALELRRRLNDLQIDTKKLKLRERKAIHVASDVLLAQGWDPYGVDYYSGDWLLGPNLFCWQPVCQVFGNLDSVISHFKPDDLSKLERLKTLFEDYRQVFERYVENWKLGARSGYLRPYKACKAAVFTLKYEKYKDMTMDGESVSKSVNDTWEEKYQKNVKEFFEHSLVENIAKPVVRMLRYLEDEYLCNCPNQEHLLSGLGKLPRKYSMNQKTLQELPTGERLSGPETYKKIMRFFTSREITPSSLRGKAVERRDEMYRKAVEVAKLYTEEKEEHVAVDMFKEVLGSSNMWFNSESFPIDESDEDAFIKCRDTESAKKSCPKRWEAMQKWMKNTKDTMTNHITPLLAANFYSSGPKKTIPVCGVDLYAWFQPSASYHAYGPGAKDCSWKGSQVLPFFMDRFGPKWTEYTTTAHEQMPGHHLEVQSYTEYFQDSCKDPIHWLGAYNYFPGFTEGWTTYTEYQLLPQDTNLYSDTSNKEVLLQKYGMIYYQLLAALRVIVDIDLNYYQKSVSDALHMYKQYVWEDNTDQAKKDILRSEGLPGQVASYVSGQLEISRLRSLAERELGQDFDLKDFHYEVLRQGEIPLRYLDEHIRAYIACKKNPSLEECGEF</sequence>
<organism evidence="3 4">
    <name type="scientific">Stylophora pistillata</name>
    <name type="common">Smooth cauliflower coral</name>
    <dbReference type="NCBI Taxonomy" id="50429"/>
    <lineage>
        <taxon>Eukaryota</taxon>
        <taxon>Metazoa</taxon>
        <taxon>Cnidaria</taxon>
        <taxon>Anthozoa</taxon>
        <taxon>Hexacorallia</taxon>
        <taxon>Scleractinia</taxon>
        <taxon>Astrocoeniina</taxon>
        <taxon>Pocilloporidae</taxon>
        <taxon>Stylophora</taxon>
    </lineage>
</organism>
<comment type="caution">
    <text evidence="3">The sequence shown here is derived from an EMBL/GenBank/DDBJ whole genome shotgun (WGS) entry which is preliminary data.</text>
</comment>
<name>A0A2B4SQ08_STYPI</name>
<proteinExistence type="predicted"/>
<dbReference type="PANTHER" id="PTHR33361:SF2">
    <property type="entry name" value="DUF885 DOMAIN-CONTAINING PROTEIN"/>
    <property type="match status" value="1"/>
</dbReference>
<evidence type="ECO:0000313" key="4">
    <source>
        <dbReference type="Proteomes" id="UP000225706"/>
    </source>
</evidence>
<dbReference type="OrthoDB" id="5987033at2759"/>
<dbReference type="EMBL" id="LSMT01000039">
    <property type="protein sequence ID" value="PFX31199.1"/>
    <property type="molecule type" value="Genomic_DNA"/>
</dbReference>
<dbReference type="Pfam" id="PF05960">
    <property type="entry name" value="DUF885"/>
    <property type="match status" value="2"/>
</dbReference>
<keyword evidence="4" id="KW-1185">Reference proteome</keyword>